<dbReference type="InterPro" id="IPR052366">
    <property type="entry name" value="GTP_Pyrophosphokinase"/>
</dbReference>
<name>A0A7W5TRW1_9MICC</name>
<evidence type="ECO:0000313" key="2">
    <source>
        <dbReference type="EMBL" id="MBB3667497.1"/>
    </source>
</evidence>
<dbReference type="RefSeq" id="WP_183357923.1">
    <property type="nucleotide sequence ID" value="NZ_BAABKR010000001.1"/>
</dbReference>
<sequence length="239" mass="27150">MEITAPSSKQVKKAGSKVRKFFRGDSSVDLEGLDQALRTIEAYRAQFSGPLTRVNNRLRQRLMSVGSEARVTQRLKKMPTMLDKLQREPRLDLSRMRDIGGCRIVLDDLQELDRVHAAIVSNWRGGTEDTADYVRSPRASGYRAVHCFVRDHSTRLTIEVQLRTTLMHAWAEDVENVSARMGINYKQDGGSEYQEYMKNLSSLYEAVETGTPVPEGLADTLRRQRARIAHLVQRAERSG</sequence>
<evidence type="ECO:0000313" key="3">
    <source>
        <dbReference type="Proteomes" id="UP000547528"/>
    </source>
</evidence>
<proteinExistence type="predicted"/>
<dbReference type="Proteomes" id="UP000547528">
    <property type="component" value="Unassembled WGS sequence"/>
</dbReference>
<organism evidence="2 3">
    <name type="scientific">Garicola koreensis</name>
    <dbReference type="NCBI Taxonomy" id="1262554"/>
    <lineage>
        <taxon>Bacteria</taxon>
        <taxon>Bacillati</taxon>
        <taxon>Actinomycetota</taxon>
        <taxon>Actinomycetes</taxon>
        <taxon>Micrococcales</taxon>
        <taxon>Micrococcaceae</taxon>
        <taxon>Garicola</taxon>
    </lineage>
</organism>
<reference evidence="2 3" key="1">
    <citation type="submission" date="2020-08" db="EMBL/GenBank/DDBJ databases">
        <title>Sequencing the genomes of 1000 actinobacteria strains.</title>
        <authorList>
            <person name="Klenk H.-P."/>
        </authorList>
    </citation>
    <scope>NUCLEOTIDE SEQUENCE [LARGE SCALE GENOMIC DNA]</scope>
    <source>
        <strain evidence="2 3">DSM 28238</strain>
    </source>
</reference>
<dbReference type="Gene3D" id="3.30.460.10">
    <property type="entry name" value="Beta Polymerase, domain 2"/>
    <property type="match status" value="1"/>
</dbReference>
<accession>A0A7W5TRW1</accession>
<dbReference type="InterPro" id="IPR007685">
    <property type="entry name" value="RelA_SpoT"/>
</dbReference>
<dbReference type="PANTHER" id="PTHR47837">
    <property type="entry name" value="GTP PYROPHOSPHOKINASE YJBM"/>
    <property type="match status" value="1"/>
</dbReference>
<dbReference type="GO" id="GO:0015969">
    <property type="term" value="P:guanosine tetraphosphate metabolic process"/>
    <property type="evidence" value="ECO:0007669"/>
    <property type="project" value="InterPro"/>
</dbReference>
<dbReference type="SUPFAM" id="SSF81301">
    <property type="entry name" value="Nucleotidyltransferase"/>
    <property type="match status" value="1"/>
</dbReference>
<evidence type="ECO:0000259" key="1">
    <source>
        <dbReference type="SMART" id="SM00954"/>
    </source>
</evidence>
<dbReference type="InterPro" id="IPR043519">
    <property type="entry name" value="NT_sf"/>
</dbReference>
<keyword evidence="3" id="KW-1185">Reference proteome</keyword>
<dbReference type="CDD" id="cd05399">
    <property type="entry name" value="NT_Rel-Spo_like"/>
    <property type="match status" value="1"/>
</dbReference>
<feature type="domain" description="RelA/SpoT" evidence="1">
    <location>
        <begin position="73"/>
        <end position="189"/>
    </location>
</feature>
<dbReference type="AlphaFoldDB" id="A0A7W5TRW1"/>
<dbReference type="GO" id="GO:0016740">
    <property type="term" value="F:transferase activity"/>
    <property type="evidence" value="ECO:0007669"/>
    <property type="project" value="UniProtKB-KW"/>
</dbReference>
<dbReference type="Pfam" id="PF04607">
    <property type="entry name" value="RelA_SpoT"/>
    <property type="match status" value="1"/>
</dbReference>
<protein>
    <submittedName>
        <fullName evidence="2">PpGpp synthetase/RelA/SpoT-type nucleotidyltransferase</fullName>
    </submittedName>
</protein>
<dbReference type="SMART" id="SM00954">
    <property type="entry name" value="RelA_SpoT"/>
    <property type="match status" value="1"/>
</dbReference>
<dbReference type="EMBL" id="JACIBT010000002">
    <property type="protein sequence ID" value="MBB3667497.1"/>
    <property type="molecule type" value="Genomic_DNA"/>
</dbReference>
<keyword evidence="2" id="KW-0808">Transferase</keyword>
<gene>
    <name evidence="2" type="ORF">FHX47_001116</name>
</gene>
<dbReference type="PANTHER" id="PTHR47837:SF1">
    <property type="entry name" value="GTP PYROPHOSPHOKINASE YJBM"/>
    <property type="match status" value="1"/>
</dbReference>
<comment type="caution">
    <text evidence="2">The sequence shown here is derived from an EMBL/GenBank/DDBJ whole genome shotgun (WGS) entry which is preliminary data.</text>
</comment>